<dbReference type="Proteomes" id="UP000219338">
    <property type="component" value="Unassembled WGS sequence"/>
</dbReference>
<feature type="region of interest" description="Disordered" evidence="1">
    <location>
        <begin position="764"/>
        <end position="801"/>
    </location>
</feature>
<dbReference type="InterPro" id="IPR011990">
    <property type="entry name" value="TPR-like_helical_dom_sf"/>
</dbReference>
<proteinExistence type="predicted"/>
<reference evidence="3" key="1">
    <citation type="journal article" date="2017" name="Nat. Ecol. Evol.">
        <title>Genome expansion and lineage-specific genetic innovations in the forest pathogenic fungi Armillaria.</title>
        <authorList>
            <person name="Sipos G."/>
            <person name="Prasanna A.N."/>
            <person name="Walter M.C."/>
            <person name="O'Connor E."/>
            <person name="Balint B."/>
            <person name="Krizsan K."/>
            <person name="Kiss B."/>
            <person name="Hess J."/>
            <person name="Varga T."/>
            <person name="Slot J."/>
            <person name="Riley R."/>
            <person name="Boka B."/>
            <person name="Rigling D."/>
            <person name="Barry K."/>
            <person name="Lee J."/>
            <person name="Mihaltcheva S."/>
            <person name="LaButti K."/>
            <person name="Lipzen A."/>
            <person name="Waldron R."/>
            <person name="Moloney N.M."/>
            <person name="Sperisen C."/>
            <person name="Kredics L."/>
            <person name="Vagvoelgyi C."/>
            <person name="Patrignani A."/>
            <person name="Fitzpatrick D."/>
            <person name="Nagy I."/>
            <person name="Doyle S."/>
            <person name="Anderson J.B."/>
            <person name="Grigoriev I.V."/>
            <person name="Gueldener U."/>
            <person name="Muensterkoetter M."/>
            <person name="Nagy L.G."/>
        </authorList>
    </citation>
    <scope>NUCLEOTIDE SEQUENCE [LARGE SCALE GENOMIC DNA]</scope>
    <source>
        <strain evidence="3">C18/9</strain>
    </source>
</reference>
<feature type="compositionally biased region" description="Low complexity" evidence="1">
    <location>
        <begin position="783"/>
        <end position="794"/>
    </location>
</feature>
<accession>A0A284QQC1</accession>
<sequence length="911" mass="102557">MSSTRILARLPWASLGRLNWNVVSRTIAHSRQRLDGVEMSDEPYPSEPPDRKVFEEREMKDYSAVSAELRSPPRTRVPAQVLIDLVRTGDWELANRVRLEMVENGAKISLNPIFEKAALAALQSLRIGDDLTPFTVWLELCPDASKSPPNPFREIRDYLWKDPSKRVSLIYHFGMVLAKKGYTTLVKEEVIPAMEFVSSRFHNRKNMFIKNLQQALLPIVLPESSPGSLIFEEEDHPDYASVAQASIGISHKNLGDHLVELVADRKYDEAKQFLLELRECHTHIPFSPIYQAAAKNALQHSATATESLEDFTAWFSLVPLCHDQPLEEFTDIRKLILHAPLTNMSLIIQFALICSEKGYADLIGSQVIPSIMRFASPDVSKQFYLRFEEQHQQYLKQYHGRATGSAWSIFQSVMRGSAIRSLAYAGRIDAAIDMLPPKRATYFLSAYTCDVLNNFLVKAGDAKYLPLLGYLRAMRAQQLGRDDSLLQDYAQSSMTSQFTSQTHTLPYDERPESLAQALGSIRTSFSPGHAPPHPSTLINFFNAYVDSGRSRAIDLLRRKALRSSPIATTVFVFTQMITYYRLNQHHLVLQTFVDNFYITGVPRGEVIARLKVQQGVLVSVPLAHRSKLWPTAYHTALVWHSLVATTSTSVKVEVLYKKLIATACGEYSDHLSETLASFSGVEALQTPPGVNSVCAAAFTPFMGKLMRSSGVERGANILADMLKLGIQPTAYHFTELAGYYASTGNAQRALFLLGRLETAFDQQGDSEDIEVPISEKEIRETETGTASSEESPASLEHTRPVPASVPNALPIPSFVMYVSLMRGFLISQNLDAVAEVNERMLKRYDYTPGENSYLDAVYSDWQMKQEGNRYPVRPLPVIKYRRVQPVSKSLLLWLLEFMWRNDDRAMTPHDA</sequence>
<dbReference type="Gene3D" id="1.25.40.10">
    <property type="entry name" value="Tetratricopeptide repeat domain"/>
    <property type="match status" value="1"/>
</dbReference>
<dbReference type="EMBL" id="FUEG01000001">
    <property type="protein sequence ID" value="SJK98674.1"/>
    <property type="molecule type" value="Genomic_DNA"/>
</dbReference>
<dbReference type="OrthoDB" id="185373at2759"/>
<feature type="compositionally biased region" description="Basic and acidic residues" evidence="1">
    <location>
        <begin position="773"/>
        <end position="782"/>
    </location>
</feature>
<evidence type="ECO:0000313" key="2">
    <source>
        <dbReference type="EMBL" id="SJK98674.1"/>
    </source>
</evidence>
<evidence type="ECO:0000313" key="3">
    <source>
        <dbReference type="Proteomes" id="UP000219338"/>
    </source>
</evidence>
<dbReference type="AlphaFoldDB" id="A0A284QQC1"/>
<dbReference type="STRING" id="47428.A0A284QQC1"/>
<protein>
    <submittedName>
        <fullName evidence="2">Uncharacterized protein</fullName>
    </submittedName>
</protein>
<gene>
    <name evidence="2" type="ORF">ARMOST_01943</name>
</gene>
<keyword evidence="3" id="KW-1185">Reference proteome</keyword>
<organism evidence="2 3">
    <name type="scientific">Armillaria ostoyae</name>
    <name type="common">Armillaria root rot fungus</name>
    <dbReference type="NCBI Taxonomy" id="47428"/>
    <lineage>
        <taxon>Eukaryota</taxon>
        <taxon>Fungi</taxon>
        <taxon>Dikarya</taxon>
        <taxon>Basidiomycota</taxon>
        <taxon>Agaricomycotina</taxon>
        <taxon>Agaricomycetes</taxon>
        <taxon>Agaricomycetidae</taxon>
        <taxon>Agaricales</taxon>
        <taxon>Marasmiineae</taxon>
        <taxon>Physalacriaceae</taxon>
        <taxon>Armillaria</taxon>
    </lineage>
</organism>
<dbReference type="OMA" id="TFVDHFY"/>
<name>A0A284QQC1_ARMOS</name>
<evidence type="ECO:0000256" key="1">
    <source>
        <dbReference type="SAM" id="MobiDB-lite"/>
    </source>
</evidence>